<dbReference type="AlphaFoldDB" id="Q7NLM0"/>
<dbReference type="Proteomes" id="UP000000557">
    <property type="component" value="Chromosome"/>
</dbReference>
<proteinExistence type="predicted"/>
<reference evidence="1 2" key="1">
    <citation type="journal article" date="2003" name="DNA Res.">
        <title>Complete genome structure of Gloeobacter violaceus PCC 7421, a cyanobacterium that lacks thylakoids.</title>
        <authorList>
            <person name="Nakamura Y."/>
            <person name="Kaneko T."/>
            <person name="Sato S."/>
            <person name="Mimuro M."/>
            <person name="Miyashita H."/>
            <person name="Tsuchiya T."/>
            <person name="Sasamoto S."/>
            <person name="Watanabe A."/>
            <person name="Kawashima K."/>
            <person name="Kishida Y."/>
            <person name="Kiyokawa C."/>
            <person name="Kohara M."/>
            <person name="Matsumoto M."/>
            <person name="Matsuno A."/>
            <person name="Nakazaki N."/>
            <person name="Shimpo S."/>
            <person name="Takeuchi C."/>
            <person name="Yamada M."/>
            <person name="Tabata S."/>
        </authorList>
    </citation>
    <scope>NUCLEOTIDE SEQUENCE [LARGE SCALE GENOMIC DNA]</scope>
    <source>
        <strain evidence="2">ATCC 29082 / PCC 7421</strain>
    </source>
</reference>
<dbReference type="EMBL" id="BA000045">
    <property type="protein sequence ID" value="BAC89043.1"/>
    <property type="molecule type" value="Genomic_DNA"/>
</dbReference>
<keyword evidence="2" id="KW-1185">Reference proteome</keyword>
<dbReference type="SUPFAM" id="SSF48295">
    <property type="entry name" value="TrpR-like"/>
    <property type="match status" value="1"/>
</dbReference>
<dbReference type="HOGENOM" id="CLU_2246132_0_0_3"/>
<organism evidence="1 2">
    <name type="scientific">Gloeobacter violaceus (strain ATCC 29082 / PCC 7421)</name>
    <dbReference type="NCBI Taxonomy" id="251221"/>
    <lineage>
        <taxon>Bacteria</taxon>
        <taxon>Bacillati</taxon>
        <taxon>Cyanobacteriota</taxon>
        <taxon>Cyanophyceae</taxon>
        <taxon>Gloeobacterales</taxon>
        <taxon>Gloeobacteraceae</taxon>
        <taxon>Gloeobacter</taxon>
    </lineage>
</organism>
<dbReference type="STRING" id="251221.gene:10758581"/>
<dbReference type="GO" id="GO:0043565">
    <property type="term" value="F:sequence-specific DNA binding"/>
    <property type="evidence" value="ECO:0007669"/>
    <property type="project" value="InterPro"/>
</dbReference>
<dbReference type="eggNOG" id="COG2963">
    <property type="taxonomic scope" value="Bacteria"/>
</dbReference>
<gene>
    <name evidence="1" type="ordered locus">glr1102</name>
</gene>
<dbReference type="OrthoDB" id="5954389at2"/>
<dbReference type="EnsemblBacteria" id="BAC89043">
    <property type="protein sequence ID" value="BAC89043"/>
    <property type="gene ID" value="BAC89043"/>
</dbReference>
<dbReference type="PATRIC" id="fig|251221.4.peg.1128"/>
<reference evidence="1 2" key="2">
    <citation type="journal article" date="2003" name="DNA Res.">
        <title>Complete genome structure of Gloeobacter violaceus PCC 7421, a cyanobacterium that lacks thylakoids (supplement).</title>
        <authorList>
            <person name="Nakamura Y."/>
            <person name="Kaneko T."/>
            <person name="Sato S."/>
            <person name="Mimuro M."/>
            <person name="Miyashita H."/>
            <person name="Tsuchiya T."/>
            <person name="Sasamoto S."/>
            <person name="Watanabe A."/>
            <person name="Kawashima K."/>
            <person name="Kishida Y."/>
            <person name="Kiyokawa C."/>
            <person name="Kohara M."/>
            <person name="Matsumoto M."/>
            <person name="Matsuno A."/>
            <person name="Nakazaki N."/>
            <person name="Shimpo S."/>
            <person name="Takeuchi C."/>
            <person name="Yamada M."/>
            <person name="Tabata S."/>
        </authorList>
    </citation>
    <scope>NUCLEOTIDE SEQUENCE [LARGE SCALE GENOMIC DNA]</scope>
    <source>
        <strain evidence="2">ATCC 29082 / PCC 7421</strain>
    </source>
</reference>
<dbReference type="InterPro" id="IPR036388">
    <property type="entry name" value="WH-like_DNA-bd_sf"/>
</dbReference>
<evidence type="ECO:0000313" key="2">
    <source>
        <dbReference type="Proteomes" id="UP000000557"/>
    </source>
</evidence>
<sequence length="104" mass="12080">MFTPLNNTGPNERAFDYWTPRRKVKVVLDLLKGNATVFDLARKYKLPPSEIKAWLFQAEMHMESGFRNRTRDAAQLHEAQLTEAHAALGKALLRARFQRTPTRR</sequence>
<evidence type="ECO:0000313" key="1">
    <source>
        <dbReference type="EMBL" id="BAC89043.1"/>
    </source>
</evidence>
<name>Q7NLM0_GLOVI</name>
<dbReference type="RefSeq" id="WP_011141103.1">
    <property type="nucleotide sequence ID" value="NC_005125.1"/>
</dbReference>
<dbReference type="InParanoid" id="Q7NLM0"/>
<dbReference type="Gene3D" id="1.10.10.10">
    <property type="entry name" value="Winged helix-like DNA-binding domain superfamily/Winged helix DNA-binding domain"/>
    <property type="match status" value="1"/>
</dbReference>
<protein>
    <submittedName>
        <fullName evidence="1">Glr1102 protein</fullName>
    </submittedName>
</protein>
<accession>Q7NLM0</accession>
<dbReference type="KEGG" id="gvi:glr1102"/>
<dbReference type="InterPro" id="IPR010921">
    <property type="entry name" value="Trp_repressor/repl_initiator"/>
</dbReference>